<protein>
    <submittedName>
        <fullName evidence="6">ADP-ribosylation factor-like protein 16</fullName>
    </submittedName>
</protein>
<dbReference type="EMBL" id="CASHTH010002007">
    <property type="protein sequence ID" value="CAI8023467.1"/>
    <property type="molecule type" value="Genomic_DNA"/>
</dbReference>
<feature type="compositionally biased region" description="Basic and acidic residues" evidence="5">
    <location>
        <begin position="35"/>
        <end position="47"/>
    </location>
</feature>
<dbReference type="SUPFAM" id="SSF52540">
    <property type="entry name" value="P-loop containing nucleoside triphosphate hydrolases"/>
    <property type="match status" value="1"/>
</dbReference>
<dbReference type="Gene3D" id="3.40.50.300">
    <property type="entry name" value="P-loop containing nucleotide triphosphate hydrolases"/>
    <property type="match status" value="1"/>
</dbReference>
<dbReference type="GO" id="GO:0046872">
    <property type="term" value="F:metal ion binding"/>
    <property type="evidence" value="ECO:0007669"/>
    <property type="project" value="UniProtKB-KW"/>
</dbReference>
<dbReference type="AlphaFoldDB" id="A0AA35S6M5"/>
<feature type="binding site" evidence="3">
    <location>
        <begin position="133"/>
        <end position="136"/>
    </location>
    <ligand>
        <name>GTP</name>
        <dbReference type="ChEBI" id="CHEBI:37565"/>
    </ligand>
</feature>
<keyword evidence="4" id="KW-0460">Magnesium</keyword>
<comment type="caution">
    <text evidence="6">The sequence shown here is derived from an EMBL/GenBank/DDBJ whole genome shotgun (WGS) entry which is preliminary data.</text>
</comment>
<evidence type="ECO:0000313" key="6">
    <source>
        <dbReference type="EMBL" id="CAI8023467.1"/>
    </source>
</evidence>
<dbReference type="PROSITE" id="PS51417">
    <property type="entry name" value="ARF"/>
    <property type="match status" value="1"/>
</dbReference>
<organism evidence="6 7">
    <name type="scientific">Geodia barretti</name>
    <name type="common">Barrett's horny sponge</name>
    <dbReference type="NCBI Taxonomy" id="519541"/>
    <lineage>
        <taxon>Eukaryota</taxon>
        <taxon>Metazoa</taxon>
        <taxon>Porifera</taxon>
        <taxon>Demospongiae</taxon>
        <taxon>Heteroscleromorpha</taxon>
        <taxon>Tetractinellida</taxon>
        <taxon>Astrophorina</taxon>
        <taxon>Geodiidae</taxon>
        <taxon>Geodia</taxon>
    </lineage>
</organism>
<dbReference type="PANTHER" id="PTHR46688">
    <property type="entry name" value="ADP-RIBOSYLATION FACTOR-LIKE PROTEIN 16"/>
    <property type="match status" value="1"/>
</dbReference>
<dbReference type="InterPro" id="IPR027417">
    <property type="entry name" value="P-loop_NTPase"/>
</dbReference>
<dbReference type="GO" id="GO:0003924">
    <property type="term" value="F:GTPase activity"/>
    <property type="evidence" value="ECO:0007669"/>
    <property type="project" value="InterPro"/>
</dbReference>
<feature type="binding site" evidence="3">
    <location>
        <begin position="16"/>
        <end position="23"/>
    </location>
    <ligand>
        <name>GTP</name>
        <dbReference type="ChEBI" id="CHEBI:37565"/>
    </ligand>
</feature>
<dbReference type="Proteomes" id="UP001174909">
    <property type="component" value="Unassembled WGS sequence"/>
</dbReference>
<dbReference type="PANTHER" id="PTHR46688:SF1">
    <property type="entry name" value="ADP-RIBOSYLATION FACTOR-LIKE PROTEIN 16"/>
    <property type="match status" value="1"/>
</dbReference>
<keyword evidence="1 3" id="KW-0547">Nucleotide-binding</keyword>
<gene>
    <name evidence="6" type="ORF">GBAR_LOCUS13706</name>
</gene>
<feature type="binding site" evidence="3">
    <location>
        <position position="79"/>
    </location>
    <ligand>
        <name>GTP</name>
        <dbReference type="ChEBI" id="CHEBI:37565"/>
    </ligand>
</feature>
<keyword evidence="4" id="KW-0479">Metal-binding</keyword>
<keyword evidence="2 3" id="KW-0342">GTP-binding</keyword>
<accession>A0AA35S6M5</accession>
<evidence type="ECO:0000256" key="3">
    <source>
        <dbReference type="PIRSR" id="PIRSR606689-1"/>
    </source>
</evidence>
<evidence type="ECO:0000256" key="1">
    <source>
        <dbReference type="ARBA" id="ARBA00022741"/>
    </source>
</evidence>
<evidence type="ECO:0000256" key="4">
    <source>
        <dbReference type="PIRSR" id="PIRSR606689-2"/>
    </source>
</evidence>
<sequence>MQRSRRRGGSRCLVLGPRGAGKSLLVRKLKSLEREKGRGREIEDSGATREVPPQPTVGTSVEELQLGKNVSCLVKEYGGAMAPVWSAAYSDCDLVVYVIDATNCTQTSAATVLLLDVLRHEALKEKPFLLVFNKLDRQCPMNLTEFKTVMRLGDILRHVTQNVQLVEGSCVEGSLLVRQVHEWLFHSTNLIIS</sequence>
<dbReference type="GO" id="GO:0005525">
    <property type="term" value="F:GTP binding"/>
    <property type="evidence" value="ECO:0007669"/>
    <property type="project" value="UniProtKB-KW"/>
</dbReference>
<feature type="binding site" evidence="4">
    <location>
        <position position="23"/>
    </location>
    <ligand>
        <name>Mg(2+)</name>
        <dbReference type="ChEBI" id="CHEBI:18420"/>
    </ligand>
</feature>
<proteinExistence type="predicted"/>
<evidence type="ECO:0000256" key="5">
    <source>
        <dbReference type="SAM" id="MobiDB-lite"/>
    </source>
</evidence>
<name>A0AA35S6M5_GEOBA</name>
<reference evidence="6" key="1">
    <citation type="submission" date="2023-03" db="EMBL/GenBank/DDBJ databases">
        <authorList>
            <person name="Steffen K."/>
            <person name="Cardenas P."/>
        </authorList>
    </citation>
    <scope>NUCLEOTIDE SEQUENCE</scope>
</reference>
<dbReference type="InterPro" id="IPR006689">
    <property type="entry name" value="Small_GTPase_ARF/SAR"/>
</dbReference>
<evidence type="ECO:0000313" key="7">
    <source>
        <dbReference type="Proteomes" id="UP001174909"/>
    </source>
</evidence>
<keyword evidence="7" id="KW-1185">Reference proteome</keyword>
<evidence type="ECO:0000256" key="2">
    <source>
        <dbReference type="ARBA" id="ARBA00023134"/>
    </source>
</evidence>
<feature type="non-terminal residue" evidence="6">
    <location>
        <position position="193"/>
    </location>
</feature>
<feature type="region of interest" description="Disordered" evidence="5">
    <location>
        <begin position="35"/>
        <end position="57"/>
    </location>
</feature>
<feature type="binding site" evidence="4">
    <location>
        <position position="56"/>
    </location>
    <ligand>
        <name>Mg(2+)</name>
        <dbReference type="ChEBI" id="CHEBI:18420"/>
    </ligand>
</feature>
<dbReference type="Pfam" id="PF00025">
    <property type="entry name" value="Arf"/>
    <property type="match status" value="1"/>
</dbReference>